<gene>
    <name evidence="1" type="ORF">EVAR_76719_1</name>
</gene>
<keyword evidence="2" id="KW-1185">Reference proteome</keyword>
<dbReference type="EMBL" id="BGZK01000017">
    <property type="protein sequence ID" value="GBP05265.1"/>
    <property type="molecule type" value="Genomic_DNA"/>
</dbReference>
<evidence type="ECO:0000313" key="2">
    <source>
        <dbReference type="Proteomes" id="UP000299102"/>
    </source>
</evidence>
<proteinExistence type="predicted"/>
<organism evidence="1 2">
    <name type="scientific">Eumeta variegata</name>
    <name type="common">Bagworm moth</name>
    <name type="synonym">Eumeta japonica</name>
    <dbReference type="NCBI Taxonomy" id="151549"/>
    <lineage>
        <taxon>Eukaryota</taxon>
        <taxon>Metazoa</taxon>
        <taxon>Ecdysozoa</taxon>
        <taxon>Arthropoda</taxon>
        <taxon>Hexapoda</taxon>
        <taxon>Insecta</taxon>
        <taxon>Pterygota</taxon>
        <taxon>Neoptera</taxon>
        <taxon>Endopterygota</taxon>
        <taxon>Lepidoptera</taxon>
        <taxon>Glossata</taxon>
        <taxon>Ditrysia</taxon>
        <taxon>Tineoidea</taxon>
        <taxon>Psychidae</taxon>
        <taxon>Oiketicinae</taxon>
        <taxon>Eumeta</taxon>
    </lineage>
</organism>
<accession>A0A4C1STI5</accession>
<sequence>MDTRTGALPTSREGIEYLKEGNLIEGRRRGGVSYENSHSLDEIQHRKLLLHYDKDLVLCACVIDGGRYSFRCSRFHNTDTLQDNFEGVWPAARRAPLSLM</sequence>
<name>A0A4C1STI5_EUMVA</name>
<protein>
    <submittedName>
        <fullName evidence="1">Uncharacterized protein</fullName>
    </submittedName>
</protein>
<evidence type="ECO:0000313" key="1">
    <source>
        <dbReference type="EMBL" id="GBP05265.1"/>
    </source>
</evidence>
<comment type="caution">
    <text evidence="1">The sequence shown here is derived from an EMBL/GenBank/DDBJ whole genome shotgun (WGS) entry which is preliminary data.</text>
</comment>
<dbReference type="Proteomes" id="UP000299102">
    <property type="component" value="Unassembled WGS sequence"/>
</dbReference>
<reference evidence="1 2" key="1">
    <citation type="journal article" date="2019" name="Commun. Biol.">
        <title>The bagworm genome reveals a unique fibroin gene that provides high tensile strength.</title>
        <authorList>
            <person name="Kono N."/>
            <person name="Nakamura H."/>
            <person name="Ohtoshi R."/>
            <person name="Tomita M."/>
            <person name="Numata K."/>
            <person name="Arakawa K."/>
        </authorList>
    </citation>
    <scope>NUCLEOTIDE SEQUENCE [LARGE SCALE GENOMIC DNA]</scope>
</reference>
<dbReference type="AlphaFoldDB" id="A0A4C1STI5"/>